<dbReference type="AlphaFoldDB" id="A0AAP2DQC0"/>
<keyword evidence="8" id="KW-1185">Reference proteome</keyword>
<feature type="transmembrane region" description="Helical" evidence="6">
    <location>
        <begin position="301"/>
        <end position="323"/>
    </location>
</feature>
<feature type="transmembrane region" description="Helical" evidence="6">
    <location>
        <begin position="41"/>
        <end position="60"/>
    </location>
</feature>
<name>A0AAP2DQC0_9BACT</name>
<feature type="transmembrane region" description="Helical" evidence="6">
    <location>
        <begin position="396"/>
        <end position="415"/>
    </location>
</feature>
<feature type="transmembrane region" description="Helical" evidence="6">
    <location>
        <begin position="217"/>
        <end position="235"/>
    </location>
</feature>
<feature type="transmembrane region" description="Helical" evidence="6">
    <location>
        <begin position="255"/>
        <end position="280"/>
    </location>
</feature>
<evidence type="ECO:0000256" key="4">
    <source>
        <dbReference type="ARBA" id="ARBA00022989"/>
    </source>
</evidence>
<dbReference type="PANTHER" id="PTHR30250:SF11">
    <property type="entry name" value="O-ANTIGEN TRANSPORTER-RELATED"/>
    <property type="match status" value="1"/>
</dbReference>
<feature type="transmembrane region" description="Helical" evidence="6">
    <location>
        <begin position="179"/>
        <end position="196"/>
    </location>
</feature>
<dbReference type="InterPro" id="IPR050833">
    <property type="entry name" value="Poly_Biosynth_Transport"/>
</dbReference>
<evidence type="ECO:0000256" key="3">
    <source>
        <dbReference type="ARBA" id="ARBA00022692"/>
    </source>
</evidence>
<dbReference type="Proteomes" id="UP001319200">
    <property type="component" value="Unassembled WGS sequence"/>
</dbReference>
<organism evidence="7 8">
    <name type="scientific">Chryseosolibacter histidini</name>
    <dbReference type="NCBI Taxonomy" id="2782349"/>
    <lineage>
        <taxon>Bacteria</taxon>
        <taxon>Pseudomonadati</taxon>
        <taxon>Bacteroidota</taxon>
        <taxon>Cytophagia</taxon>
        <taxon>Cytophagales</taxon>
        <taxon>Chryseotaleaceae</taxon>
        <taxon>Chryseosolibacter</taxon>
    </lineage>
</organism>
<comment type="subcellular location">
    <subcellularLocation>
        <location evidence="1">Cell membrane</location>
        <topology evidence="1">Multi-pass membrane protein</topology>
    </subcellularLocation>
</comment>
<feature type="transmembrane region" description="Helical" evidence="6">
    <location>
        <begin position="118"/>
        <end position="137"/>
    </location>
</feature>
<dbReference type="Pfam" id="PF13440">
    <property type="entry name" value="Polysacc_synt_3"/>
    <property type="match status" value="1"/>
</dbReference>
<dbReference type="EMBL" id="JAHESF010000043">
    <property type="protein sequence ID" value="MBT1700576.1"/>
    <property type="molecule type" value="Genomic_DNA"/>
</dbReference>
<feature type="transmembrane region" description="Helical" evidence="6">
    <location>
        <begin position="12"/>
        <end position="29"/>
    </location>
</feature>
<dbReference type="GO" id="GO:0005886">
    <property type="term" value="C:plasma membrane"/>
    <property type="evidence" value="ECO:0007669"/>
    <property type="project" value="UniProtKB-SubCell"/>
</dbReference>
<feature type="transmembrane region" description="Helical" evidence="6">
    <location>
        <begin position="335"/>
        <end position="355"/>
    </location>
</feature>
<dbReference type="PANTHER" id="PTHR30250">
    <property type="entry name" value="PST FAMILY PREDICTED COLANIC ACID TRANSPORTER"/>
    <property type="match status" value="1"/>
</dbReference>
<proteinExistence type="predicted"/>
<keyword evidence="5 6" id="KW-0472">Membrane</keyword>
<keyword evidence="2" id="KW-1003">Cell membrane</keyword>
<keyword evidence="3 6" id="KW-0812">Transmembrane</keyword>
<reference evidence="7 8" key="1">
    <citation type="submission" date="2021-05" db="EMBL/GenBank/DDBJ databases">
        <title>A Polyphasic approach of four new species of the genus Ohtaekwangia: Ohtaekwangia histidinii sp. nov., Ohtaekwangia cretensis sp. nov., Ohtaekwangia indiensis sp. nov., Ohtaekwangia reichenbachii sp. nov. from diverse environment.</title>
        <authorList>
            <person name="Octaviana S."/>
        </authorList>
    </citation>
    <scope>NUCLEOTIDE SEQUENCE [LARGE SCALE GENOMIC DNA]</scope>
    <source>
        <strain evidence="7 8">PWU4</strain>
    </source>
</reference>
<accession>A0AAP2DQC0</accession>
<evidence type="ECO:0000313" key="8">
    <source>
        <dbReference type="Proteomes" id="UP001319200"/>
    </source>
</evidence>
<feature type="transmembrane region" description="Helical" evidence="6">
    <location>
        <begin position="450"/>
        <end position="470"/>
    </location>
</feature>
<protein>
    <submittedName>
        <fullName evidence="7">Polysaccharide biosynthesis C-terminal domain-containing protein</fullName>
    </submittedName>
</protein>
<evidence type="ECO:0000256" key="5">
    <source>
        <dbReference type="ARBA" id="ARBA00023136"/>
    </source>
</evidence>
<dbReference type="RefSeq" id="WP_254169264.1">
    <property type="nucleotide sequence ID" value="NZ_JAHESF010000043.1"/>
</dbReference>
<evidence type="ECO:0000256" key="2">
    <source>
        <dbReference type="ARBA" id="ARBA00022475"/>
    </source>
</evidence>
<evidence type="ECO:0000256" key="6">
    <source>
        <dbReference type="SAM" id="Phobius"/>
    </source>
</evidence>
<feature type="transmembrane region" description="Helical" evidence="6">
    <location>
        <begin position="80"/>
        <end position="103"/>
    </location>
</feature>
<evidence type="ECO:0000256" key="1">
    <source>
        <dbReference type="ARBA" id="ARBA00004651"/>
    </source>
</evidence>
<keyword evidence="4 6" id="KW-1133">Transmembrane helix</keyword>
<sequence>MGKIKRLAGETVLYGFGSIVPRFLNFLLVRLHTDAFVPEEYSVITKLFAYVAVINTLFMFGMETAYFRFANKPGADEKKVFNITLTVVIAISTLLSLIIVLMAKPIAGFLDIASRPDLVIWLALIMFTDAVVAIPFARLRLQKKAIKFAFGKVFNIIIYVGLNVYFLKLMPGDTRDVGWVVLANLIANTFYIVFFARSLLSWRPLYDRQLSPETLRYAYPVMLTGLAGITNEMFSRITLENWLPENFYAGKSTEFALGIFGAAYKFAVLMNLAIQGFRYAAEPFFFSNAAEKNSPQLFARVNHYFIIVCCILLIGVSINLDILKYFLAKPAYWEGLHIVPVLLLSYLLLGVYYNFSVWFKLTDRTYYGTIITIGGAIITVVANYLLIPIAGYEGSSWAALLCYLGMTVACYVLGQKFYPIPYDIAKSVAYIVVTLLIVYGVNAIEIEDQLVATGFHALVIGIYLAGIYLLERKQFVKKRA</sequence>
<feature type="transmembrane region" description="Helical" evidence="6">
    <location>
        <begin position="149"/>
        <end position="167"/>
    </location>
</feature>
<evidence type="ECO:0000313" key="7">
    <source>
        <dbReference type="EMBL" id="MBT1700576.1"/>
    </source>
</evidence>
<comment type="caution">
    <text evidence="7">The sequence shown here is derived from an EMBL/GenBank/DDBJ whole genome shotgun (WGS) entry which is preliminary data.</text>
</comment>
<gene>
    <name evidence="7" type="ORF">KK083_27050</name>
</gene>
<feature type="transmembrane region" description="Helical" evidence="6">
    <location>
        <begin position="427"/>
        <end position="444"/>
    </location>
</feature>
<feature type="transmembrane region" description="Helical" evidence="6">
    <location>
        <begin position="367"/>
        <end position="390"/>
    </location>
</feature>